<evidence type="ECO:0000313" key="4">
    <source>
        <dbReference type="Proteomes" id="UP001412239"/>
    </source>
</evidence>
<dbReference type="PANTHER" id="PTHR34818:SF1">
    <property type="entry name" value="PROTEIN BLI-3"/>
    <property type="match status" value="1"/>
</dbReference>
<dbReference type="InterPro" id="IPR012349">
    <property type="entry name" value="Split_barrel_FMN-bd"/>
</dbReference>
<feature type="compositionally biased region" description="Basic and acidic residues" evidence="1">
    <location>
        <begin position="59"/>
        <end position="69"/>
    </location>
</feature>
<organism evidence="3 4">
    <name type="scientific">Tuber aestivum</name>
    <name type="common">summer truffle</name>
    <dbReference type="NCBI Taxonomy" id="59557"/>
    <lineage>
        <taxon>Eukaryota</taxon>
        <taxon>Fungi</taxon>
        <taxon>Dikarya</taxon>
        <taxon>Ascomycota</taxon>
        <taxon>Pezizomycotina</taxon>
        <taxon>Pezizomycetes</taxon>
        <taxon>Pezizales</taxon>
        <taxon>Tuberaceae</taxon>
        <taxon>Tuber</taxon>
    </lineage>
</organism>
<evidence type="ECO:0000313" key="3">
    <source>
        <dbReference type="EMBL" id="CUS15549.1"/>
    </source>
</evidence>
<dbReference type="AlphaFoldDB" id="A0A292Q736"/>
<feature type="region of interest" description="Disordered" evidence="1">
    <location>
        <begin position="38"/>
        <end position="69"/>
    </location>
</feature>
<proteinExistence type="predicted"/>
<gene>
    <name evidence="3" type="ORF">GSTUAT00000252001</name>
</gene>
<dbReference type="Pfam" id="PF16242">
    <property type="entry name" value="Pyrid_ox_like"/>
    <property type="match status" value="1"/>
</dbReference>
<dbReference type="PANTHER" id="PTHR34818">
    <property type="entry name" value="PROTEIN BLI-3"/>
    <property type="match status" value="1"/>
</dbReference>
<dbReference type="EMBL" id="LN890945">
    <property type="protein sequence ID" value="CUS15549.1"/>
    <property type="molecule type" value="Genomic_DNA"/>
</dbReference>
<name>A0A292Q736_9PEZI</name>
<keyword evidence="4" id="KW-1185">Reference proteome</keyword>
<evidence type="ECO:0000256" key="1">
    <source>
        <dbReference type="SAM" id="MobiDB-lite"/>
    </source>
</evidence>
<reference evidence="3" key="1">
    <citation type="submission" date="2015-10" db="EMBL/GenBank/DDBJ databases">
        <authorList>
            <person name="Regsiter A."/>
            <person name="william w."/>
        </authorList>
    </citation>
    <scope>NUCLEOTIDE SEQUENCE</scope>
    <source>
        <strain evidence="3">Montdore</strain>
    </source>
</reference>
<dbReference type="Gene3D" id="2.30.110.10">
    <property type="entry name" value="Electron Transport, Fmn-binding Protein, Chain A"/>
    <property type="match status" value="1"/>
</dbReference>
<evidence type="ECO:0000259" key="2">
    <source>
        <dbReference type="Pfam" id="PF16242"/>
    </source>
</evidence>
<feature type="domain" description="General stress protein FMN-binding split barrel" evidence="2">
    <location>
        <begin position="79"/>
        <end position="235"/>
    </location>
</feature>
<protein>
    <recommendedName>
        <fullName evidence="2">General stress protein FMN-binding split barrel domain-containing protein</fullName>
    </recommendedName>
</protein>
<dbReference type="SUPFAM" id="SSF50475">
    <property type="entry name" value="FMN-binding split barrel"/>
    <property type="match status" value="1"/>
</dbReference>
<dbReference type="InterPro" id="IPR038725">
    <property type="entry name" value="YdaG_split_barrel_FMN-bd"/>
</dbReference>
<dbReference type="Proteomes" id="UP001412239">
    <property type="component" value="Unassembled WGS sequence"/>
</dbReference>
<dbReference type="InterPro" id="IPR052917">
    <property type="entry name" value="Stress-Dev_Protein"/>
</dbReference>
<accession>A0A292Q736</accession>
<sequence length="259" mass="28294">MAALRPLSRNLITFGANSRVLPTSTSISGRTHLFDYDSQTRMSSTQEKRAGATHSTTDTGDKAADPYKANLDKDTPIREKVEDLIAFVEGVKFGMMTTRQSQSGMLVSRCMSLAARENGIDFLFHTNTETGKTDELHSDPHANLGFLKNSTGEWASISGIATVDNDQGKATRYYTPALKAWIGDLGDKIHDGGPEDPRLAVIRVHAKTATYALQKGTALSRGLEISRGAITGNTANTKKLRELTEEELQTFRNSQELIS</sequence>